<dbReference type="InterPro" id="IPR036388">
    <property type="entry name" value="WH-like_DNA-bd_sf"/>
</dbReference>
<dbReference type="InterPro" id="IPR036390">
    <property type="entry name" value="WH_DNA-bd_sf"/>
</dbReference>
<dbReference type="InterPro" id="IPR000232">
    <property type="entry name" value="HSF_DNA-bd"/>
</dbReference>
<dbReference type="Gene3D" id="1.10.10.10">
    <property type="entry name" value="Winged helix-like DNA-binding domain superfamily/Winged helix DNA-binding domain"/>
    <property type="match status" value="1"/>
</dbReference>
<evidence type="ECO:0000256" key="3">
    <source>
        <dbReference type="ARBA" id="ARBA00023242"/>
    </source>
</evidence>
<dbReference type="SMART" id="SM00415">
    <property type="entry name" value="HSF"/>
    <property type="match status" value="1"/>
</dbReference>
<organism evidence="6 7">
    <name type="scientific">Cylindrotheca closterium</name>
    <dbReference type="NCBI Taxonomy" id="2856"/>
    <lineage>
        <taxon>Eukaryota</taxon>
        <taxon>Sar</taxon>
        <taxon>Stramenopiles</taxon>
        <taxon>Ochrophyta</taxon>
        <taxon>Bacillariophyta</taxon>
        <taxon>Bacillariophyceae</taxon>
        <taxon>Bacillariophycidae</taxon>
        <taxon>Bacillariales</taxon>
        <taxon>Bacillariaceae</taxon>
        <taxon>Cylindrotheca</taxon>
    </lineage>
</organism>
<dbReference type="GO" id="GO:0005634">
    <property type="term" value="C:nucleus"/>
    <property type="evidence" value="ECO:0007669"/>
    <property type="project" value="UniProtKB-SubCell"/>
</dbReference>
<keyword evidence="3" id="KW-0539">Nucleus</keyword>
<dbReference type="Proteomes" id="UP001295423">
    <property type="component" value="Unassembled WGS sequence"/>
</dbReference>
<keyword evidence="7" id="KW-1185">Reference proteome</keyword>
<dbReference type="PANTHER" id="PTHR10015">
    <property type="entry name" value="HEAT SHOCK TRANSCRIPTION FACTOR"/>
    <property type="match status" value="1"/>
</dbReference>
<comment type="subcellular location">
    <subcellularLocation>
        <location evidence="1">Nucleus</location>
    </subcellularLocation>
</comment>
<dbReference type="GO" id="GO:0043565">
    <property type="term" value="F:sequence-specific DNA binding"/>
    <property type="evidence" value="ECO:0007669"/>
    <property type="project" value="InterPro"/>
</dbReference>
<comment type="similarity">
    <text evidence="4">Belongs to the HSF family.</text>
</comment>
<reference evidence="6" key="1">
    <citation type="submission" date="2023-08" db="EMBL/GenBank/DDBJ databases">
        <authorList>
            <person name="Audoor S."/>
            <person name="Bilcke G."/>
        </authorList>
    </citation>
    <scope>NUCLEOTIDE SEQUENCE</scope>
</reference>
<dbReference type="PANTHER" id="PTHR10015:SF206">
    <property type="entry name" value="HSF-TYPE DNA-BINDING DOMAIN-CONTAINING PROTEIN"/>
    <property type="match status" value="1"/>
</dbReference>
<dbReference type="AlphaFoldDB" id="A0AAD2CFP6"/>
<sequence length="241" mass="27312">MPLFPYKLHELLTEMQSNDHLSSIISWMQSGNAFKIHEPLLFEEILLQKYFPRQTQINSFKRQLLYYGFDNLGNGIFAHPCFLKDKRHLCGQINHTNPTKSQREGMALIPSRRIRGKRAKHALTQRLKVPVPLISTLTAGSNDGDGGRQSSIHPTAIHSGVIPNQYWTFLDTSFSPKIASLRMLSFDLPTEDQNLPAPTEPMVAPINRMSGLSQMDSRAFFGDAIFQLREQPISLSQGIHE</sequence>
<name>A0AAD2CFP6_9STRA</name>
<comment type="caution">
    <text evidence="6">The sequence shown here is derived from an EMBL/GenBank/DDBJ whole genome shotgun (WGS) entry which is preliminary data.</text>
</comment>
<evidence type="ECO:0000313" key="6">
    <source>
        <dbReference type="EMBL" id="CAJ1933077.1"/>
    </source>
</evidence>
<protein>
    <recommendedName>
        <fullName evidence="5">HSF-type DNA-binding domain-containing protein</fullName>
    </recommendedName>
</protein>
<evidence type="ECO:0000313" key="7">
    <source>
        <dbReference type="Proteomes" id="UP001295423"/>
    </source>
</evidence>
<evidence type="ECO:0000259" key="5">
    <source>
        <dbReference type="SMART" id="SM00415"/>
    </source>
</evidence>
<evidence type="ECO:0000256" key="4">
    <source>
        <dbReference type="RuleBase" id="RU004020"/>
    </source>
</evidence>
<dbReference type="GO" id="GO:0003700">
    <property type="term" value="F:DNA-binding transcription factor activity"/>
    <property type="evidence" value="ECO:0007669"/>
    <property type="project" value="InterPro"/>
</dbReference>
<dbReference type="EMBL" id="CAKOGP040000236">
    <property type="protein sequence ID" value="CAJ1933077.1"/>
    <property type="molecule type" value="Genomic_DNA"/>
</dbReference>
<keyword evidence="2" id="KW-0238">DNA-binding</keyword>
<evidence type="ECO:0000256" key="2">
    <source>
        <dbReference type="ARBA" id="ARBA00023125"/>
    </source>
</evidence>
<dbReference type="SUPFAM" id="SSF46785">
    <property type="entry name" value="Winged helix' DNA-binding domain"/>
    <property type="match status" value="1"/>
</dbReference>
<gene>
    <name evidence="6" type="ORF">CYCCA115_LOCUS3150</name>
</gene>
<evidence type="ECO:0000256" key="1">
    <source>
        <dbReference type="ARBA" id="ARBA00004123"/>
    </source>
</evidence>
<accession>A0AAD2CFP6</accession>
<feature type="domain" description="HSF-type DNA-binding" evidence="5">
    <location>
        <begin position="1"/>
        <end position="96"/>
    </location>
</feature>
<dbReference type="Pfam" id="PF00447">
    <property type="entry name" value="HSF_DNA-bind"/>
    <property type="match status" value="1"/>
</dbReference>
<proteinExistence type="inferred from homology"/>